<reference evidence="2 3" key="1">
    <citation type="submission" date="2023-05" db="EMBL/GenBank/DDBJ databases">
        <title>Gordonibacter KGMB12511T sp. nov., isolated from faeces of healthy Korean.</title>
        <authorList>
            <person name="Kim H.S."/>
            <person name="Kim J.-S."/>
            <person name="Suh M.K."/>
            <person name="Eom M.K."/>
            <person name="Do H.E."/>
            <person name="Lee J.-S."/>
        </authorList>
    </citation>
    <scope>NUCLEOTIDE SEQUENCE [LARGE SCALE GENOMIC DNA]</scope>
    <source>
        <strain evidence="2 3">KGMB12511</strain>
    </source>
</reference>
<feature type="region of interest" description="Disordered" evidence="1">
    <location>
        <begin position="144"/>
        <end position="170"/>
    </location>
</feature>
<evidence type="ECO:0000313" key="3">
    <source>
        <dbReference type="Proteomes" id="UP001232750"/>
    </source>
</evidence>
<comment type="caution">
    <text evidence="2">The sequence shown here is derived from an EMBL/GenBank/DDBJ whole genome shotgun (WGS) entry which is preliminary data.</text>
</comment>
<evidence type="ECO:0008006" key="4">
    <source>
        <dbReference type="Google" id="ProtNLM"/>
    </source>
</evidence>
<proteinExistence type="predicted"/>
<organism evidence="2 3">
    <name type="scientific">Gordonibacter faecis</name>
    <dbReference type="NCBI Taxonomy" id="3047475"/>
    <lineage>
        <taxon>Bacteria</taxon>
        <taxon>Bacillati</taxon>
        <taxon>Actinomycetota</taxon>
        <taxon>Coriobacteriia</taxon>
        <taxon>Eggerthellales</taxon>
        <taxon>Eggerthellaceae</taxon>
        <taxon>Gordonibacter</taxon>
    </lineage>
</organism>
<sequence>MSSDYGDDAGEKMIDDFVRFGERMGEKAMYERAGRIRRAFENATRAAREAGAGGSPEGRGAPEWAKLDMSEFQGIEGYEGIKGAIEAKLGARGVESAWFSDPATGREHLLFRVADAREVWRSFEELAAEAGAAGDKAAEAIRRRAEERGGERGADRRAEEAPPKARPAHAKTFWQKHDVPVLRDWRPLEERAAHARRASAALEADRPAARAVSRGARPQEVRAR</sequence>
<feature type="region of interest" description="Disordered" evidence="1">
    <location>
        <begin position="193"/>
        <end position="224"/>
    </location>
</feature>
<dbReference type="EMBL" id="JASJEU010000008">
    <property type="protein sequence ID" value="MDJ1650019.1"/>
    <property type="molecule type" value="Genomic_DNA"/>
</dbReference>
<feature type="compositionally biased region" description="Basic and acidic residues" evidence="1">
    <location>
        <begin position="144"/>
        <end position="163"/>
    </location>
</feature>
<name>A0ABT7DKF9_9ACTN</name>
<gene>
    <name evidence="2" type="ORF">QNJ86_04350</name>
</gene>
<protein>
    <recommendedName>
        <fullName evidence="4">DUF3801 domain-containing protein</fullName>
    </recommendedName>
</protein>
<dbReference type="Proteomes" id="UP001232750">
    <property type="component" value="Unassembled WGS sequence"/>
</dbReference>
<evidence type="ECO:0000256" key="1">
    <source>
        <dbReference type="SAM" id="MobiDB-lite"/>
    </source>
</evidence>
<keyword evidence="3" id="KW-1185">Reference proteome</keyword>
<dbReference type="RefSeq" id="WP_283831368.1">
    <property type="nucleotide sequence ID" value="NZ_JASJEU010000008.1"/>
</dbReference>
<evidence type="ECO:0000313" key="2">
    <source>
        <dbReference type="EMBL" id="MDJ1650019.1"/>
    </source>
</evidence>
<accession>A0ABT7DKF9</accession>